<proteinExistence type="predicted"/>
<dbReference type="InterPro" id="IPR034641">
    <property type="entry name" value="RGL11"/>
</dbReference>
<dbReference type="SUPFAM" id="SSF69318">
    <property type="entry name" value="Integrin alpha N-terminal domain"/>
    <property type="match status" value="1"/>
</dbReference>
<dbReference type="PATRIC" id="fig|217031.4.peg.4946"/>
<reference evidence="1 3" key="2">
    <citation type="submission" date="2015-06" db="EMBL/GenBank/DDBJ databases">
        <title>Genome sequencing project of Bacillus galactosidilyticus PL133.</title>
        <authorList>
            <person name="Gaiero J."/>
            <person name="Nicol R."/>
            <person name="Habash M."/>
        </authorList>
    </citation>
    <scope>NUCLEOTIDE SEQUENCE [LARGE SCALE GENOMIC DNA]</scope>
    <source>
        <strain evidence="1 3">PL133</strain>
    </source>
</reference>
<reference evidence="2 4" key="1">
    <citation type="submission" date="2015-05" db="EMBL/GenBank/DDBJ databases">
        <title>Comparison of genome.</title>
        <authorList>
            <person name="Zheng Z."/>
            <person name="Sun M."/>
        </authorList>
    </citation>
    <scope>NUCLEOTIDE SEQUENCE [LARGE SCALE GENOMIC DNA]</scope>
    <source>
        <strain evidence="2 4">G25-74</strain>
    </source>
</reference>
<name>A0A0Q9Y6I3_9BACI</name>
<evidence type="ECO:0000313" key="4">
    <source>
        <dbReference type="Proteomes" id="UP000077881"/>
    </source>
</evidence>
<evidence type="ECO:0000313" key="1">
    <source>
        <dbReference type="EMBL" id="KRG11793.1"/>
    </source>
</evidence>
<keyword evidence="4" id="KW-1185">Reference proteome</keyword>
<dbReference type="Proteomes" id="UP000053881">
    <property type="component" value="Unassembled WGS sequence"/>
</dbReference>
<evidence type="ECO:0000313" key="3">
    <source>
        <dbReference type="Proteomes" id="UP000053881"/>
    </source>
</evidence>
<dbReference type="Proteomes" id="UP000077881">
    <property type="component" value="Unassembled WGS sequence"/>
</dbReference>
<dbReference type="SUPFAM" id="SSF50998">
    <property type="entry name" value="Quinoprotein alcohol dehydrogenase-like"/>
    <property type="match status" value="1"/>
</dbReference>
<dbReference type="InterPro" id="IPR011047">
    <property type="entry name" value="Quinoprotein_ADH-like_sf"/>
</dbReference>
<dbReference type="PANTHER" id="PTHR43118:SF1">
    <property type="entry name" value="RHAMNOGALACTURONAN LYASE (EUROFUNG)"/>
    <property type="match status" value="1"/>
</dbReference>
<sequence length="422" mass="47388">MGIEGGVRKTKQPFLIGEIDISASGKNTKMYVGDLTGNGKMDILMVQPDGGIDDRYIPHQIQSMTAFNLEGEVLWQKGNPVDNPGGPGSDYPVQIYDIDGDGENEVLCVMHKKFYILEGATGKIKKMHDLPAEYAHDCIIIANLTGGKFPQDIILKDRYQQLWAMNKDFQLLWTYKGNVGHFPWVFDFDGDGRDEVMAGYDFLNADGEKIWSCANLADHADCIWVGKVNPAISNDHQIVIGGSVTVMYDYSGKELWRYKGSVESQHVSLGKFRDDLPGLQIAGLDRIIRGNEMGKDGLFLLDSNGKEIWKEDRQTKGWLTIIETMRDWDDHELDYILAYRRGGGVNPTLYDGFMNPIVQFPEDGYVVHADLFGSGYVNVVIYHDNYAYIYGSKPSNLSIANEKALAQEKRLYSVTLYPGGEY</sequence>
<comment type="caution">
    <text evidence="1">The sequence shown here is derived from an EMBL/GenBank/DDBJ whole genome shotgun (WGS) entry which is preliminary data.</text>
</comment>
<evidence type="ECO:0000313" key="2">
    <source>
        <dbReference type="EMBL" id="OAK71957.1"/>
    </source>
</evidence>
<dbReference type="Gene3D" id="2.130.10.10">
    <property type="entry name" value="YVTN repeat-like/Quinoprotein amine dehydrogenase"/>
    <property type="match status" value="1"/>
</dbReference>
<dbReference type="STRING" id="217031.ABB05_09990"/>
<dbReference type="AlphaFoldDB" id="A0A0Q9Y6I3"/>
<dbReference type="RefSeq" id="WP_057987908.1">
    <property type="nucleotide sequence ID" value="NZ_JAGGKH010000018.1"/>
</dbReference>
<accession>A0A0Q9Y6I3</accession>
<gene>
    <name evidence="2" type="ORF">ABB05_09990</name>
    <name evidence="1" type="ORF">ACA29_14635</name>
</gene>
<dbReference type="OrthoDB" id="9816589at2"/>
<organism evidence="1 3">
    <name type="scientific">Lederbergia galactosidilytica</name>
    <dbReference type="NCBI Taxonomy" id="217031"/>
    <lineage>
        <taxon>Bacteria</taxon>
        <taxon>Bacillati</taxon>
        <taxon>Bacillota</taxon>
        <taxon>Bacilli</taxon>
        <taxon>Bacillales</taxon>
        <taxon>Bacillaceae</taxon>
        <taxon>Lederbergia</taxon>
    </lineage>
</organism>
<dbReference type="PANTHER" id="PTHR43118">
    <property type="entry name" value="RHAMNOGALACTURONAN LYASE (EUROFUNG)"/>
    <property type="match status" value="1"/>
</dbReference>
<protein>
    <submittedName>
        <fullName evidence="1">Uncharacterized protein</fullName>
    </submittedName>
</protein>
<dbReference type="EMBL" id="LDJR01000044">
    <property type="protein sequence ID" value="OAK71957.1"/>
    <property type="molecule type" value="Genomic_DNA"/>
</dbReference>
<dbReference type="EMBL" id="LGPB01000112">
    <property type="protein sequence ID" value="KRG11793.1"/>
    <property type="molecule type" value="Genomic_DNA"/>
</dbReference>
<dbReference type="InterPro" id="IPR015943">
    <property type="entry name" value="WD40/YVTN_repeat-like_dom_sf"/>
</dbReference>
<dbReference type="InterPro" id="IPR028994">
    <property type="entry name" value="Integrin_alpha_N"/>
</dbReference>